<name>A0A0L0T5B2_ALLM3</name>
<organism evidence="1 2">
    <name type="scientific">Allomyces macrogynus (strain ATCC 38327)</name>
    <name type="common">Allomyces javanicus var. macrogynus</name>
    <dbReference type="NCBI Taxonomy" id="578462"/>
    <lineage>
        <taxon>Eukaryota</taxon>
        <taxon>Fungi</taxon>
        <taxon>Fungi incertae sedis</taxon>
        <taxon>Blastocladiomycota</taxon>
        <taxon>Blastocladiomycetes</taxon>
        <taxon>Blastocladiales</taxon>
        <taxon>Blastocladiaceae</taxon>
        <taxon>Allomyces</taxon>
    </lineage>
</organism>
<evidence type="ECO:0000313" key="2">
    <source>
        <dbReference type="Proteomes" id="UP000054350"/>
    </source>
</evidence>
<evidence type="ECO:0000313" key="1">
    <source>
        <dbReference type="EMBL" id="KNE69963.1"/>
    </source>
</evidence>
<gene>
    <name evidence="1" type="ORF">AMAG_14800</name>
</gene>
<sequence length="178" mass="19246">MRYIKLVEGVVGGFMPATHQLRVGLHQSTADAPAHLHVERHTGGKEYTTATATVPAAEAHALLDRVASLVDSLPIESTPGASDDLYERNTRLAVGHVADIKDDVDSIARAWFCDRDRDMLQRGGLEEVKVWQNVPPTACQRGPNKIVPTDAQRQAFDEAVAAVISVVDKYAPAPAEDA</sequence>
<dbReference type="EMBL" id="GG745363">
    <property type="protein sequence ID" value="KNE69963.1"/>
    <property type="molecule type" value="Genomic_DNA"/>
</dbReference>
<dbReference type="Proteomes" id="UP000054350">
    <property type="component" value="Unassembled WGS sequence"/>
</dbReference>
<reference evidence="2" key="2">
    <citation type="submission" date="2009-11" db="EMBL/GenBank/DDBJ databases">
        <title>The Genome Sequence of Allomyces macrogynus strain ATCC 38327.</title>
        <authorList>
            <consortium name="The Broad Institute Genome Sequencing Platform"/>
            <person name="Russ C."/>
            <person name="Cuomo C."/>
            <person name="Shea T."/>
            <person name="Young S.K."/>
            <person name="Zeng Q."/>
            <person name="Koehrsen M."/>
            <person name="Haas B."/>
            <person name="Borodovsky M."/>
            <person name="Guigo R."/>
            <person name="Alvarado L."/>
            <person name="Berlin A."/>
            <person name="Borenstein D."/>
            <person name="Chen Z."/>
            <person name="Engels R."/>
            <person name="Freedman E."/>
            <person name="Gellesch M."/>
            <person name="Goldberg J."/>
            <person name="Griggs A."/>
            <person name="Gujja S."/>
            <person name="Heiman D."/>
            <person name="Hepburn T."/>
            <person name="Howarth C."/>
            <person name="Jen D."/>
            <person name="Larson L."/>
            <person name="Lewis B."/>
            <person name="Mehta T."/>
            <person name="Park D."/>
            <person name="Pearson M."/>
            <person name="Roberts A."/>
            <person name="Saif S."/>
            <person name="Shenoy N."/>
            <person name="Sisk P."/>
            <person name="Stolte C."/>
            <person name="Sykes S."/>
            <person name="Walk T."/>
            <person name="White J."/>
            <person name="Yandava C."/>
            <person name="Burger G."/>
            <person name="Gray M.W."/>
            <person name="Holland P.W.H."/>
            <person name="King N."/>
            <person name="Lang F.B.F."/>
            <person name="Roger A.J."/>
            <person name="Ruiz-Trillo I."/>
            <person name="Lander E."/>
            <person name="Nusbaum C."/>
        </authorList>
    </citation>
    <scope>NUCLEOTIDE SEQUENCE [LARGE SCALE GENOMIC DNA]</scope>
    <source>
        <strain evidence="2">ATCC 38327</strain>
    </source>
</reference>
<dbReference type="OrthoDB" id="5534522at2759"/>
<dbReference type="VEuPathDB" id="FungiDB:AMAG_14800"/>
<proteinExistence type="predicted"/>
<reference evidence="1 2" key="1">
    <citation type="submission" date="2009-11" db="EMBL/GenBank/DDBJ databases">
        <title>Annotation of Allomyces macrogynus ATCC 38327.</title>
        <authorList>
            <consortium name="The Broad Institute Genome Sequencing Platform"/>
            <person name="Russ C."/>
            <person name="Cuomo C."/>
            <person name="Burger G."/>
            <person name="Gray M.W."/>
            <person name="Holland P.W.H."/>
            <person name="King N."/>
            <person name="Lang F.B.F."/>
            <person name="Roger A.J."/>
            <person name="Ruiz-Trillo I."/>
            <person name="Young S.K."/>
            <person name="Zeng Q."/>
            <person name="Gargeya S."/>
            <person name="Fitzgerald M."/>
            <person name="Haas B."/>
            <person name="Abouelleil A."/>
            <person name="Alvarado L."/>
            <person name="Arachchi H.M."/>
            <person name="Berlin A."/>
            <person name="Chapman S.B."/>
            <person name="Gearin G."/>
            <person name="Goldberg J."/>
            <person name="Griggs A."/>
            <person name="Gujja S."/>
            <person name="Hansen M."/>
            <person name="Heiman D."/>
            <person name="Howarth C."/>
            <person name="Larimer J."/>
            <person name="Lui A."/>
            <person name="MacDonald P.J.P."/>
            <person name="McCowen C."/>
            <person name="Montmayeur A."/>
            <person name="Murphy C."/>
            <person name="Neiman D."/>
            <person name="Pearson M."/>
            <person name="Priest M."/>
            <person name="Roberts A."/>
            <person name="Saif S."/>
            <person name="Shea T."/>
            <person name="Sisk P."/>
            <person name="Stolte C."/>
            <person name="Sykes S."/>
            <person name="Wortman J."/>
            <person name="Nusbaum C."/>
            <person name="Birren B."/>
        </authorList>
    </citation>
    <scope>NUCLEOTIDE SEQUENCE [LARGE SCALE GENOMIC DNA]</scope>
    <source>
        <strain evidence="1 2">ATCC 38327</strain>
    </source>
</reference>
<protein>
    <submittedName>
        <fullName evidence="1">Uncharacterized protein</fullName>
    </submittedName>
</protein>
<accession>A0A0L0T5B2</accession>
<dbReference type="AlphaFoldDB" id="A0A0L0T5B2"/>
<keyword evidence="2" id="KW-1185">Reference proteome</keyword>